<name>A0A1J1HSI2_9DIPT</name>
<evidence type="ECO:0000313" key="2">
    <source>
        <dbReference type="EMBL" id="CRK89438.1"/>
    </source>
</evidence>
<evidence type="ECO:0000313" key="3">
    <source>
        <dbReference type="Proteomes" id="UP000183832"/>
    </source>
</evidence>
<dbReference type="Proteomes" id="UP000183832">
    <property type="component" value="Unassembled WGS sequence"/>
</dbReference>
<proteinExistence type="predicted"/>
<gene>
    <name evidence="2" type="ORF">CLUMA_CG003184</name>
</gene>
<organism evidence="2 3">
    <name type="scientific">Clunio marinus</name>
    <dbReference type="NCBI Taxonomy" id="568069"/>
    <lineage>
        <taxon>Eukaryota</taxon>
        <taxon>Metazoa</taxon>
        <taxon>Ecdysozoa</taxon>
        <taxon>Arthropoda</taxon>
        <taxon>Hexapoda</taxon>
        <taxon>Insecta</taxon>
        <taxon>Pterygota</taxon>
        <taxon>Neoptera</taxon>
        <taxon>Endopterygota</taxon>
        <taxon>Diptera</taxon>
        <taxon>Nematocera</taxon>
        <taxon>Chironomoidea</taxon>
        <taxon>Chironomidae</taxon>
        <taxon>Clunio</taxon>
    </lineage>
</organism>
<accession>A0A1J1HSI2</accession>
<keyword evidence="3" id="KW-1185">Reference proteome</keyword>
<sequence length="108" mass="12457">MASFYARYSVFSLSVEEEKKEARKKHNKKGNVWKGKLRLNILFVEEVEADLLHAGIRGKIKKWNRGVGGKRLFPSSRHNYNSLSHRNQNDAKGAQTQHEEGTTFMVLK</sequence>
<evidence type="ECO:0000256" key="1">
    <source>
        <dbReference type="SAM" id="MobiDB-lite"/>
    </source>
</evidence>
<dbReference type="AlphaFoldDB" id="A0A1J1HSI2"/>
<protein>
    <submittedName>
        <fullName evidence="2">CLUMA_CG003184, isoform A</fullName>
    </submittedName>
</protein>
<dbReference type="EMBL" id="CVRI01000012">
    <property type="protein sequence ID" value="CRK89438.1"/>
    <property type="molecule type" value="Genomic_DNA"/>
</dbReference>
<feature type="region of interest" description="Disordered" evidence="1">
    <location>
        <begin position="75"/>
        <end position="108"/>
    </location>
</feature>
<feature type="compositionally biased region" description="Polar residues" evidence="1">
    <location>
        <begin position="76"/>
        <end position="86"/>
    </location>
</feature>
<reference evidence="2 3" key="1">
    <citation type="submission" date="2015-04" db="EMBL/GenBank/DDBJ databases">
        <authorList>
            <person name="Syromyatnikov M.Y."/>
            <person name="Popov V.N."/>
        </authorList>
    </citation>
    <scope>NUCLEOTIDE SEQUENCE [LARGE SCALE GENOMIC DNA]</scope>
</reference>